<evidence type="ECO:0000259" key="2">
    <source>
        <dbReference type="Pfam" id="PF22749"/>
    </source>
</evidence>
<feature type="region of interest" description="Disordered" evidence="1">
    <location>
        <begin position="348"/>
        <end position="402"/>
    </location>
</feature>
<feature type="compositionally biased region" description="Basic and acidic residues" evidence="1">
    <location>
        <begin position="478"/>
        <end position="505"/>
    </location>
</feature>
<dbReference type="GO" id="GO:0031048">
    <property type="term" value="P:regulatory ncRNA-mediated heterochromatin formation"/>
    <property type="evidence" value="ECO:0007669"/>
    <property type="project" value="TreeGrafter"/>
</dbReference>
<organism evidence="3 4">
    <name type="scientific">Xylaria hypoxylon</name>
    <dbReference type="NCBI Taxonomy" id="37992"/>
    <lineage>
        <taxon>Eukaryota</taxon>
        <taxon>Fungi</taxon>
        <taxon>Dikarya</taxon>
        <taxon>Ascomycota</taxon>
        <taxon>Pezizomycotina</taxon>
        <taxon>Sordariomycetes</taxon>
        <taxon>Xylariomycetidae</taxon>
        <taxon>Xylariales</taxon>
        <taxon>Xylariaceae</taxon>
        <taxon>Xylaria</taxon>
    </lineage>
</organism>
<dbReference type="GO" id="GO:0005634">
    <property type="term" value="C:nucleus"/>
    <property type="evidence" value="ECO:0007669"/>
    <property type="project" value="TreeGrafter"/>
</dbReference>
<dbReference type="Proteomes" id="UP000297716">
    <property type="component" value="Unassembled WGS sequence"/>
</dbReference>
<feature type="compositionally biased region" description="Polar residues" evidence="1">
    <location>
        <begin position="387"/>
        <end position="402"/>
    </location>
</feature>
<comment type="caution">
    <text evidence="3">The sequence shown here is derived from an EMBL/GenBank/DDBJ whole genome shotgun (WGS) entry which is preliminary data.</text>
</comment>
<dbReference type="EMBL" id="SKBN01000062">
    <property type="protein sequence ID" value="TGJ84647.1"/>
    <property type="molecule type" value="Genomic_DNA"/>
</dbReference>
<accession>A0A4Z0YLX8</accession>
<keyword evidence="4" id="KW-1185">Reference proteome</keyword>
<evidence type="ECO:0000313" key="3">
    <source>
        <dbReference type="EMBL" id="TGJ84647.1"/>
    </source>
</evidence>
<dbReference type="InterPro" id="IPR053858">
    <property type="entry name" value="Arb2_dom"/>
</dbReference>
<dbReference type="GO" id="GO:0035197">
    <property type="term" value="F:siRNA binding"/>
    <property type="evidence" value="ECO:0007669"/>
    <property type="project" value="TreeGrafter"/>
</dbReference>
<feature type="region of interest" description="Disordered" evidence="1">
    <location>
        <begin position="477"/>
        <end position="505"/>
    </location>
</feature>
<dbReference type="PANTHER" id="PTHR21357:SF4">
    <property type="entry name" value="FAM172 FAMILY PROTEIN HOMOLOG CG10038"/>
    <property type="match status" value="1"/>
</dbReference>
<sequence length="520" mass="56177">MFARQWSSLPPDAEFSSDLTSLGYFINKDDEVRSIKNEDHYFKYFISRNPRVNDRQRFAMNQAIQAEIHTRLATLGFCKTYLPCGVNMVSEPNVPIFMSTDVPDKSRVVVIFGETHQDLGVLAQRVLGGPGGIDKGSLVSVVKAVRGSSSAPGVILANMGELIWCAAHIGNYVDPELSRVPGNESPAAHVKYFFEHAVPYFMNDTATLDIIGLGDGADVVESYLNCDETWQRIGGRINCFASVGGQFPEWEVKCDGLREFLKDRARAYVPSIEPLGLVLSGASGNPETTAFTSLGCPVFSAGEPQHVETLFIASHPIVLDWLQEVADATVRNKSYKNPVFTVVYSDGTPESSDWDDCKEAGNGGTKGGEADNRSVQKDVAQEPSLGQAENQTQDLQIQCQPQRGVTTAALSRISGGTSGARKDSICSSNVTEDGSIWGDPADAKLASSEFQPVHSDVVGDNGASLGAGGDDVVVINRADGDEAAQDKEMGKDEQAEGDHKYVVVLRRKESDGKDLGVDKR</sequence>
<feature type="domain" description="Arb2" evidence="2">
    <location>
        <begin position="15"/>
        <end position="275"/>
    </location>
</feature>
<proteinExistence type="predicted"/>
<evidence type="ECO:0000313" key="4">
    <source>
        <dbReference type="Proteomes" id="UP000297716"/>
    </source>
</evidence>
<dbReference type="PANTHER" id="PTHR21357">
    <property type="entry name" value="FAM172 FAMILY PROTEIN HOMOLOG CG10038"/>
    <property type="match status" value="1"/>
</dbReference>
<name>A0A4Z0YLX8_9PEZI</name>
<dbReference type="InterPro" id="IPR048263">
    <property type="entry name" value="Arb2"/>
</dbReference>
<dbReference type="Pfam" id="PF22749">
    <property type="entry name" value="Arb2"/>
    <property type="match status" value="1"/>
</dbReference>
<protein>
    <recommendedName>
        <fullName evidence="2">Arb2 domain-containing protein</fullName>
    </recommendedName>
</protein>
<dbReference type="OrthoDB" id="421951at2759"/>
<gene>
    <name evidence="3" type="ORF">E0Z10_g4120</name>
</gene>
<feature type="compositionally biased region" description="Basic and acidic residues" evidence="1">
    <location>
        <begin position="368"/>
        <end position="380"/>
    </location>
</feature>
<evidence type="ECO:0000256" key="1">
    <source>
        <dbReference type="SAM" id="MobiDB-lite"/>
    </source>
</evidence>
<reference evidence="3 4" key="1">
    <citation type="submission" date="2019-03" db="EMBL/GenBank/DDBJ databases">
        <title>Draft genome sequence of Xylaria hypoxylon DSM 108379, a ubiquitous saprotrophic-parasitic fungi on hardwood.</title>
        <authorList>
            <person name="Buettner E."/>
            <person name="Leonhardt S."/>
            <person name="Gebauer A.M."/>
            <person name="Liers C."/>
            <person name="Hofrichter M."/>
            <person name="Kellner H."/>
        </authorList>
    </citation>
    <scope>NUCLEOTIDE SEQUENCE [LARGE SCALE GENOMIC DNA]</scope>
    <source>
        <strain evidence="3 4">DSM 108379</strain>
    </source>
</reference>
<dbReference type="STRING" id="37992.A0A4Z0YLX8"/>
<dbReference type="AlphaFoldDB" id="A0A4Z0YLX8"/>